<proteinExistence type="predicted"/>
<dbReference type="AlphaFoldDB" id="A6P2F7"/>
<protein>
    <submittedName>
        <fullName evidence="1">Uncharacterized protein</fullName>
    </submittedName>
</protein>
<comment type="caution">
    <text evidence="1">The sequence shown here is derived from an EMBL/GenBank/DDBJ whole genome shotgun (WGS) entry which is preliminary data.</text>
</comment>
<reference evidence="1 2" key="1">
    <citation type="submission" date="2007-04" db="EMBL/GenBank/DDBJ databases">
        <authorList>
            <person name="Fulton L."/>
            <person name="Clifton S."/>
            <person name="Fulton B."/>
            <person name="Xu J."/>
            <person name="Minx P."/>
            <person name="Pepin K.H."/>
            <person name="Johnson M."/>
            <person name="Thiruvilangam P."/>
            <person name="Bhonagiri V."/>
            <person name="Nash W.E."/>
            <person name="Mardis E.R."/>
            <person name="Wilson R.K."/>
        </authorList>
    </citation>
    <scope>NUCLEOTIDE SEQUENCE [LARGE SCALE GENOMIC DNA]</scope>
    <source>
        <strain evidence="1 2">ATCC 29799</strain>
    </source>
</reference>
<keyword evidence="2" id="KW-1185">Reference proteome</keyword>
<reference evidence="1 2" key="2">
    <citation type="submission" date="2007-06" db="EMBL/GenBank/DDBJ databases">
        <title>Draft genome sequence of Pseudoflavonifractor capillosus ATCC 29799.</title>
        <authorList>
            <person name="Sudarsanam P."/>
            <person name="Ley R."/>
            <person name="Guruge J."/>
            <person name="Turnbaugh P.J."/>
            <person name="Mahowald M."/>
            <person name="Liep D."/>
            <person name="Gordon J."/>
        </authorList>
    </citation>
    <scope>NUCLEOTIDE SEQUENCE [LARGE SCALE GENOMIC DNA]</scope>
    <source>
        <strain evidence="1 2">ATCC 29799</strain>
    </source>
</reference>
<gene>
    <name evidence="1" type="ORF">BACCAP_04688</name>
</gene>
<evidence type="ECO:0000313" key="1">
    <source>
        <dbReference type="EMBL" id="EDM97544.1"/>
    </source>
</evidence>
<dbReference type="Proteomes" id="UP000003639">
    <property type="component" value="Unassembled WGS sequence"/>
</dbReference>
<sequence>MVILVYLIFTKNSTAIFSLSGTSAFPTKTGGLIVQKSED</sequence>
<organism evidence="1 2">
    <name type="scientific">Pseudoflavonifractor capillosus ATCC 29799</name>
    <dbReference type="NCBI Taxonomy" id="411467"/>
    <lineage>
        <taxon>Bacteria</taxon>
        <taxon>Bacillati</taxon>
        <taxon>Bacillota</taxon>
        <taxon>Clostridia</taxon>
        <taxon>Eubacteriales</taxon>
        <taxon>Oscillospiraceae</taxon>
        <taxon>Pseudoflavonifractor</taxon>
    </lineage>
</organism>
<name>A6P2F7_9FIRM</name>
<evidence type="ECO:0000313" key="2">
    <source>
        <dbReference type="Proteomes" id="UP000003639"/>
    </source>
</evidence>
<dbReference type="STRING" id="411467.BACCAP_04688"/>
<accession>A6P2F7</accession>
<dbReference type="EMBL" id="AAXG02000053">
    <property type="protein sequence ID" value="EDM97544.1"/>
    <property type="molecule type" value="Genomic_DNA"/>
</dbReference>